<feature type="domain" description="GST N-terminal" evidence="1">
    <location>
        <begin position="3"/>
        <end position="83"/>
    </location>
</feature>
<protein>
    <submittedName>
        <fullName evidence="2">Glutathione S-transferase</fullName>
    </submittedName>
</protein>
<keyword evidence="2" id="KW-0808">Transferase</keyword>
<dbReference type="Pfam" id="PF13410">
    <property type="entry name" value="GST_C_2"/>
    <property type="match status" value="1"/>
</dbReference>
<dbReference type="InterPro" id="IPR040079">
    <property type="entry name" value="Glutathione_S-Trfase"/>
</dbReference>
<gene>
    <name evidence="2" type="ORF">SAMN05421508_101371</name>
</gene>
<dbReference type="PROSITE" id="PS50404">
    <property type="entry name" value="GST_NTER"/>
    <property type="match status" value="1"/>
</dbReference>
<dbReference type="RefSeq" id="WP_097277263.1">
    <property type="nucleotide sequence ID" value="NZ_OCNJ01000001.1"/>
</dbReference>
<dbReference type="SUPFAM" id="SSF47616">
    <property type="entry name" value="GST C-terminal domain-like"/>
    <property type="match status" value="1"/>
</dbReference>
<reference evidence="2 3" key="1">
    <citation type="submission" date="2017-09" db="EMBL/GenBank/DDBJ databases">
        <authorList>
            <person name="Ehlers B."/>
            <person name="Leendertz F.H."/>
        </authorList>
    </citation>
    <scope>NUCLEOTIDE SEQUENCE [LARGE SCALE GENOMIC DNA]</scope>
    <source>
        <strain evidence="2 3">USBA 140</strain>
    </source>
</reference>
<dbReference type="PANTHER" id="PTHR42673">
    <property type="entry name" value="MALEYLACETOACETATE ISOMERASE"/>
    <property type="match status" value="1"/>
</dbReference>
<dbReference type="Pfam" id="PF13409">
    <property type="entry name" value="GST_N_2"/>
    <property type="match status" value="1"/>
</dbReference>
<dbReference type="GO" id="GO:0006749">
    <property type="term" value="P:glutathione metabolic process"/>
    <property type="evidence" value="ECO:0007669"/>
    <property type="project" value="TreeGrafter"/>
</dbReference>
<evidence type="ECO:0000313" key="3">
    <source>
        <dbReference type="Proteomes" id="UP000219621"/>
    </source>
</evidence>
<dbReference type="EMBL" id="OCNJ01000001">
    <property type="protein sequence ID" value="SOD89892.1"/>
    <property type="molecule type" value="Genomic_DNA"/>
</dbReference>
<dbReference type="GO" id="GO:0004364">
    <property type="term" value="F:glutathione transferase activity"/>
    <property type="evidence" value="ECO:0007669"/>
    <property type="project" value="TreeGrafter"/>
</dbReference>
<proteinExistence type="predicted"/>
<dbReference type="AlphaFoldDB" id="A0A286G344"/>
<dbReference type="Gene3D" id="1.20.1050.10">
    <property type="match status" value="1"/>
</dbReference>
<accession>A0A286G344</accession>
<dbReference type="OrthoDB" id="9799538at2"/>
<dbReference type="SUPFAM" id="SSF52833">
    <property type="entry name" value="Thioredoxin-like"/>
    <property type="match status" value="1"/>
</dbReference>
<dbReference type="GO" id="GO:0016034">
    <property type="term" value="F:maleylacetoacetate isomerase activity"/>
    <property type="evidence" value="ECO:0007669"/>
    <property type="project" value="TreeGrafter"/>
</dbReference>
<dbReference type="Proteomes" id="UP000219621">
    <property type="component" value="Unassembled WGS sequence"/>
</dbReference>
<evidence type="ECO:0000313" key="2">
    <source>
        <dbReference type="EMBL" id="SOD89892.1"/>
    </source>
</evidence>
<evidence type="ECO:0000259" key="1">
    <source>
        <dbReference type="PROSITE" id="PS50404"/>
    </source>
</evidence>
<dbReference type="CDD" id="cd03043">
    <property type="entry name" value="GST_N_1"/>
    <property type="match status" value="1"/>
</dbReference>
<sequence length="218" mass="23918">MALKLVIGNKNYSSWSLRPWLALKVKGLAFEEEVIPLYEDGAKARILEVSPAGKVPVLLDAGTLVWDSLAILEYLADRQPALRLWPAEPEARARARCIAAEMHSGFGALRSRMSMNLRKDLSGRVAVEGDLAADIARVQQIWRDTREEFGAGGPFLFGGFTAADAMYAPVVTRFKTYGVAVDAVSAEYMQAILDLPAMQEWYADAAAETWVIPAAEID</sequence>
<dbReference type="SFLD" id="SFLDG00358">
    <property type="entry name" value="Main_(cytGST)"/>
    <property type="match status" value="1"/>
</dbReference>
<organism evidence="2 3">
    <name type="scientific">Caenispirillum bisanense</name>
    <dbReference type="NCBI Taxonomy" id="414052"/>
    <lineage>
        <taxon>Bacteria</taxon>
        <taxon>Pseudomonadati</taxon>
        <taxon>Pseudomonadota</taxon>
        <taxon>Alphaproteobacteria</taxon>
        <taxon>Rhodospirillales</taxon>
        <taxon>Novispirillaceae</taxon>
        <taxon>Caenispirillum</taxon>
    </lineage>
</organism>
<dbReference type="InterPro" id="IPR036282">
    <property type="entry name" value="Glutathione-S-Trfase_C_sf"/>
</dbReference>
<dbReference type="InterPro" id="IPR004045">
    <property type="entry name" value="Glutathione_S-Trfase_N"/>
</dbReference>
<dbReference type="GO" id="GO:0006559">
    <property type="term" value="P:L-phenylalanine catabolic process"/>
    <property type="evidence" value="ECO:0007669"/>
    <property type="project" value="TreeGrafter"/>
</dbReference>
<dbReference type="CDD" id="cd03194">
    <property type="entry name" value="GST_C_3"/>
    <property type="match status" value="1"/>
</dbReference>
<name>A0A286G344_9PROT</name>
<dbReference type="InterPro" id="IPR036249">
    <property type="entry name" value="Thioredoxin-like_sf"/>
</dbReference>
<dbReference type="Gene3D" id="3.40.30.10">
    <property type="entry name" value="Glutaredoxin"/>
    <property type="match status" value="1"/>
</dbReference>
<keyword evidence="3" id="KW-1185">Reference proteome</keyword>
<dbReference type="PANTHER" id="PTHR42673:SF4">
    <property type="entry name" value="MALEYLACETOACETATE ISOMERASE"/>
    <property type="match status" value="1"/>
</dbReference>
<dbReference type="SFLD" id="SFLDS00019">
    <property type="entry name" value="Glutathione_Transferase_(cytos"/>
    <property type="match status" value="1"/>
</dbReference>